<evidence type="ECO:0000313" key="3">
    <source>
        <dbReference type="EMBL" id="KAK3313797.1"/>
    </source>
</evidence>
<proteinExistence type="predicted"/>
<dbReference type="InterPro" id="IPR039432">
    <property type="entry name" value="SRP9_dom"/>
</dbReference>
<evidence type="ECO:0000256" key="1">
    <source>
        <dbReference type="SAM" id="MobiDB-lite"/>
    </source>
</evidence>
<dbReference type="AlphaFoldDB" id="A0AAE0HWC4"/>
<dbReference type="GO" id="GO:0005786">
    <property type="term" value="C:signal recognition particle, endoplasmic reticulum targeting"/>
    <property type="evidence" value="ECO:0007669"/>
    <property type="project" value="TreeGrafter"/>
</dbReference>
<comment type="caution">
    <text evidence="3">The sequence shown here is derived from an EMBL/GenBank/DDBJ whole genome shotgun (WGS) entry which is preliminary data.</text>
</comment>
<dbReference type="Pfam" id="PF05486">
    <property type="entry name" value="SRP9-21"/>
    <property type="match status" value="1"/>
</dbReference>
<reference evidence="3" key="1">
    <citation type="journal article" date="2023" name="Mol. Phylogenet. Evol.">
        <title>Genome-scale phylogeny and comparative genomics of the fungal order Sordariales.</title>
        <authorList>
            <person name="Hensen N."/>
            <person name="Bonometti L."/>
            <person name="Westerberg I."/>
            <person name="Brannstrom I.O."/>
            <person name="Guillou S."/>
            <person name="Cros-Aarteil S."/>
            <person name="Calhoun S."/>
            <person name="Haridas S."/>
            <person name="Kuo A."/>
            <person name="Mondo S."/>
            <person name="Pangilinan J."/>
            <person name="Riley R."/>
            <person name="LaButti K."/>
            <person name="Andreopoulos B."/>
            <person name="Lipzen A."/>
            <person name="Chen C."/>
            <person name="Yan M."/>
            <person name="Daum C."/>
            <person name="Ng V."/>
            <person name="Clum A."/>
            <person name="Steindorff A."/>
            <person name="Ohm R.A."/>
            <person name="Martin F."/>
            <person name="Silar P."/>
            <person name="Natvig D.O."/>
            <person name="Lalanne C."/>
            <person name="Gautier V."/>
            <person name="Ament-Velasquez S.L."/>
            <person name="Kruys A."/>
            <person name="Hutchinson M.I."/>
            <person name="Powell A.J."/>
            <person name="Barry K."/>
            <person name="Miller A.N."/>
            <person name="Grigoriev I.V."/>
            <person name="Debuchy R."/>
            <person name="Gladieux P."/>
            <person name="Hiltunen Thoren M."/>
            <person name="Johannesson H."/>
        </authorList>
    </citation>
    <scope>NUCLEOTIDE SEQUENCE</scope>
    <source>
        <strain evidence="3">CBS 118394</strain>
    </source>
</reference>
<evidence type="ECO:0000313" key="4">
    <source>
        <dbReference type="Proteomes" id="UP001283341"/>
    </source>
</evidence>
<protein>
    <submittedName>
        <fullName evidence="3">Signal recognition particle 9 kDa protein-domain-containing protein</fullName>
    </submittedName>
</protein>
<dbReference type="EMBL" id="JAUEDM010000007">
    <property type="protein sequence ID" value="KAK3313797.1"/>
    <property type="molecule type" value="Genomic_DNA"/>
</dbReference>
<accession>A0AAE0HWC4</accession>
<gene>
    <name evidence="3" type="ORF">B0H66DRAFT_567015</name>
</gene>
<dbReference type="PANTHER" id="PTHR12834:SF12">
    <property type="entry name" value="SIGNAL RECOGNITION PARTICLE 9 KDA PROTEIN"/>
    <property type="match status" value="1"/>
</dbReference>
<name>A0AAE0HWC4_9PEZI</name>
<dbReference type="PANTHER" id="PTHR12834">
    <property type="entry name" value="SIGNAL RECOGNITION PARTICLE 9 KDA PROTEIN"/>
    <property type="match status" value="1"/>
</dbReference>
<keyword evidence="4" id="KW-1185">Reference proteome</keyword>
<dbReference type="GO" id="GO:0006614">
    <property type="term" value="P:SRP-dependent cotranslational protein targeting to membrane"/>
    <property type="evidence" value="ECO:0007669"/>
    <property type="project" value="InterPro"/>
</dbReference>
<feature type="region of interest" description="Disordered" evidence="1">
    <location>
        <begin position="102"/>
        <end position="177"/>
    </location>
</feature>
<sequence length="177" mass="18102">MPYYDKSEDWLHQSTLLIRARPLTTRITTSYGIKPAHRFTKVEKLAGTATSEGKNADKPPRGKLILKTYDPVSGSCLKYATSKAAEVSRLIQMLGTLARTMAGGPQSEVEQQPAVAAEKDEVMADAPPSGGGVAESSANRSGAGTPVSAAAAAAAAASTGSAGGGGGGKGKKKKGKR</sequence>
<feature type="domain" description="SRP9" evidence="2">
    <location>
        <begin position="6"/>
        <end position="101"/>
    </location>
</feature>
<evidence type="ECO:0000259" key="2">
    <source>
        <dbReference type="Pfam" id="PF05486"/>
    </source>
</evidence>
<organism evidence="3 4">
    <name type="scientific">Apodospora peruviana</name>
    <dbReference type="NCBI Taxonomy" id="516989"/>
    <lineage>
        <taxon>Eukaryota</taxon>
        <taxon>Fungi</taxon>
        <taxon>Dikarya</taxon>
        <taxon>Ascomycota</taxon>
        <taxon>Pezizomycotina</taxon>
        <taxon>Sordariomycetes</taxon>
        <taxon>Sordariomycetidae</taxon>
        <taxon>Sordariales</taxon>
        <taxon>Lasiosphaeriaceae</taxon>
        <taxon>Apodospora</taxon>
    </lineage>
</organism>
<feature type="compositionally biased region" description="Low complexity" evidence="1">
    <location>
        <begin position="141"/>
        <end position="160"/>
    </location>
</feature>
<dbReference type="Proteomes" id="UP001283341">
    <property type="component" value="Unassembled WGS sequence"/>
</dbReference>
<reference evidence="3" key="2">
    <citation type="submission" date="2023-06" db="EMBL/GenBank/DDBJ databases">
        <authorList>
            <consortium name="Lawrence Berkeley National Laboratory"/>
            <person name="Haridas S."/>
            <person name="Hensen N."/>
            <person name="Bonometti L."/>
            <person name="Westerberg I."/>
            <person name="Brannstrom I.O."/>
            <person name="Guillou S."/>
            <person name="Cros-Aarteil S."/>
            <person name="Calhoun S."/>
            <person name="Kuo A."/>
            <person name="Mondo S."/>
            <person name="Pangilinan J."/>
            <person name="Riley R."/>
            <person name="Labutti K."/>
            <person name="Andreopoulos B."/>
            <person name="Lipzen A."/>
            <person name="Chen C."/>
            <person name="Yanf M."/>
            <person name="Daum C."/>
            <person name="Ng V."/>
            <person name="Clum A."/>
            <person name="Steindorff A."/>
            <person name="Ohm R."/>
            <person name="Martin F."/>
            <person name="Silar P."/>
            <person name="Natvig D."/>
            <person name="Lalanne C."/>
            <person name="Gautier V."/>
            <person name="Ament-Velasquez S.L."/>
            <person name="Kruys A."/>
            <person name="Hutchinson M.I."/>
            <person name="Powell A.J."/>
            <person name="Barry K."/>
            <person name="Miller A.N."/>
            <person name="Grigoriev I.V."/>
            <person name="Debuchy R."/>
            <person name="Gladieux P."/>
            <person name="Thoren M.H."/>
            <person name="Johannesson H."/>
        </authorList>
    </citation>
    <scope>NUCLEOTIDE SEQUENCE</scope>
    <source>
        <strain evidence="3">CBS 118394</strain>
    </source>
</reference>
<dbReference type="InterPro" id="IPR039914">
    <property type="entry name" value="SRP9-like"/>
</dbReference>